<evidence type="ECO:0000259" key="1">
    <source>
        <dbReference type="PROSITE" id="PS51819"/>
    </source>
</evidence>
<dbReference type="EMBL" id="JACHMM010000001">
    <property type="protein sequence ID" value="MBB5787342.1"/>
    <property type="molecule type" value="Genomic_DNA"/>
</dbReference>
<dbReference type="Gene3D" id="3.10.180.10">
    <property type="entry name" value="2,3-Dihydroxybiphenyl 1,2-Dioxygenase, domain 1"/>
    <property type="match status" value="1"/>
</dbReference>
<evidence type="ECO:0000313" key="2">
    <source>
        <dbReference type="EMBL" id="MBB5787342.1"/>
    </source>
</evidence>
<dbReference type="InterPro" id="IPR037523">
    <property type="entry name" value="VOC_core"/>
</dbReference>
<name>A0A7W9GP86_9ACTN</name>
<keyword evidence="2" id="KW-0223">Dioxygenase</keyword>
<dbReference type="Proteomes" id="UP000542813">
    <property type="component" value="Unassembled WGS sequence"/>
</dbReference>
<feature type="domain" description="VOC" evidence="1">
    <location>
        <begin position="6"/>
        <end position="123"/>
    </location>
</feature>
<reference evidence="2 3" key="1">
    <citation type="submission" date="2020-08" db="EMBL/GenBank/DDBJ databases">
        <title>Sequencing the genomes of 1000 actinobacteria strains.</title>
        <authorList>
            <person name="Klenk H.-P."/>
        </authorList>
    </citation>
    <scope>NUCLEOTIDE SEQUENCE [LARGE SCALE GENOMIC DNA]</scope>
    <source>
        <strain evidence="2 3">DSM 102122</strain>
    </source>
</reference>
<organism evidence="2 3">
    <name type="scientific">Jiangella mangrovi</name>
    <dbReference type="NCBI Taxonomy" id="1524084"/>
    <lineage>
        <taxon>Bacteria</taxon>
        <taxon>Bacillati</taxon>
        <taxon>Actinomycetota</taxon>
        <taxon>Actinomycetes</taxon>
        <taxon>Jiangellales</taxon>
        <taxon>Jiangellaceae</taxon>
        <taxon>Jiangella</taxon>
    </lineage>
</organism>
<dbReference type="RefSeq" id="WP_221440740.1">
    <property type="nucleotide sequence ID" value="NZ_JACHMM010000001.1"/>
</dbReference>
<evidence type="ECO:0000313" key="3">
    <source>
        <dbReference type="Proteomes" id="UP000542813"/>
    </source>
</evidence>
<keyword evidence="2" id="KW-0456">Lyase</keyword>
<sequence length="127" mass="13647">MTFQGSINIAMKIPTAQFDQTVAFYRDVLGLPAEDVTGTEIASGVARSVGVEFGPNKLWLDEVPNYSRADVWLELSADDLPAAMEHLAAAGITARDELEPLPDTMRAHWIANPAGVVHLVAQRSSSG</sequence>
<dbReference type="InterPro" id="IPR029068">
    <property type="entry name" value="Glyas_Bleomycin-R_OHBP_Dase"/>
</dbReference>
<keyword evidence="3" id="KW-1185">Reference proteome</keyword>
<dbReference type="Pfam" id="PF18029">
    <property type="entry name" value="Glyoxalase_6"/>
    <property type="match status" value="1"/>
</dbReference>
<proteinExistence type="predicted"/>
<dbReference type="GO" id="GO:0051213">
    <property type="term" value="F:dioxygenase activity"/>
    <property type="evidence" value="ECO:0007669"/>
    <property type="project" value="UniProtKB-KW"/>
</dbReference>
<dbReference type="AlphaFoldDB" id="A0A7W9GP86"/>
<protein>
    <submittedName>
        <fullName evidence="2">Catechol 2,3-dioxygenase-like lactoylglutathione lyase family enzyme</fullName>
    </submittedName>
</protein>
<comment type="caution">
    <text evidence="2">The sequence shown here is derived from an EMBL/GenBank/DDBJ whole genome shotgun (WGS) entry which is preliminary data.</text>
</comment>
<gene>
    <name evidence="2" type="ORF">HD601_001917</name>
</gene>
<dbReference type="GO" id="GO:0016829">
    <property type="term" value="F:lyase activity"/>
    <property type="evidence" value="ECO:0007669"/>
    <property type="project" value="UniProtKB-KW"/>
</dbReference>
<dbReference type="InterPro" id="IPR041581">
    <property type="entry name" value="Glyoxalase_6"/>
</dbReference>
<dbReference type="SUPFAM" id="SSF54593">
    <property type="entry name" value="Glyoxalase/Bleomycin resistance protein/Dihydroxybiphenyl dioxygenase"/>
    <property type="match status" value="1"/>
</dbReference>
<keyword evidence="2" id="KW-0560">Oxidoreductase</keyword>
<dbReference type="PROSITE" id="PS51819">
    <property type="entry name" value="VOC"/>
    <property type="match status" value="1"/>
</dbReference>
<accession>A0A7W9GP86</accession>